<dbReference type="STRING" id="1797535.A2744_00365"/>
<name>A0A1G1XZ85_9BACT</name>
<evidence type="ECO:0000256" key="3">
    <source>
        <dbReference type="ARBA" id="ARBA00012953"/>
    </source>
</evidence>
<proteinExistence type="inferred from homology"/>
<keyword evidence="5" id="KW-0378">Hydrolase</keyword>
<dbReference type="PANTHER" id="PTHR37311:SF1">
    <property type="entry name" value="2-PHOSPHOSULFOLACTATE PHOSPHATASE-RELATED"/>
    <property type="match status" value="1"/>
</dbReference>
<dbReference type="SUPFAM" id="SSF142823">
    <property type="entry name" value="ComB-like"/>
    <property type="match status" value="1"/>
</dbReference>
<reference evidence="8 9" key="1">
    <citation type="journal article" date="2016" name="Nat. Commun.">
        <title>Thousands of microbial genomes shed light on interconnected biogeochemical processes in an aquifer system.</title>
        <authorList>
            <person name="Anantharaman K."/>
            <person name="Brown C.T."/>
            <person name="Hug L.A."/>
            <person name="Sharon I."/>
            <person name="Castelle C.J."/>
            <person name="Probst A.J."/>
            <person name="Thomas B.C."/>
            <person name="Singh A."/>
            <person name="Wilkins M.J."/>
            <person name="Karaoz U."/>
            <person name="Brodie E.L."/>
            <person name="Williams K.H."/>
            <person name="Hubbard S.S."/>
            <person name="Banfield J.F."/>
        </authorList>
    </citation>
    <scope>NUCLEOTIDE SEQUENCE [LARGE SCALE GENOMIC DNA]</scope>
</reference>
<evidence type="ECO:0000256" key="6">
    <source>
        <dbReference type="ARBA" id="ARBA00022842"/>
    </source>
</evidence>
<dbReference type="InterPro" id="IPR036702">
    <property type="entry name" value="ComB-like_sf"/>
</dbReference>
<evidence type="ECO:0000256" key="1">
    <source>
        <dbReference type="ARBA" id="ARBA00001946"/>
    </source>
</evidence>
<evidence type="ECO:0000256" key="2">
    <source>
        <dbReference type="ARBA" id="ARBA00009997"/>
    </source>
</evidence>
<dbReference type="PANTHER" id="PTHR37311">
    <property type="entry name" value="2-PHOSPHOSULFOLACTATE PHOSPHATASE-RELATED"/>
    <property type="match status" value="1"/>
</dbReference>
<organism evidence="8 9">
    <name type="scientific">Candidatus Buchananbacteria bacterium RIFCSPHIGHO2_01_FULL_44_11</name>
    <dbReference type="NCBI Taxonomy" id="1797535"/>
    <lineage>
        <taxon>Bacteria</taxon>
        <taxon>Candidatus Buchananiibacteriota</taxon>
    </lineage>
</organism>
<dbReference type="EMBL" id="MHIE01000020">
    <property type="protein sequence ID" value="OGY45413.1"/>
    <property type="molecule type" value="Genomic_DNA"/>
</dbReference>
<dbReference type="Proteomes" id="UP000178240">
    <property type="component" value="Unassembled WGS sequence"/>
</dbReference>
<dbReference type="Pfam" id="PF04029">
    <property type="entry name" value="2-ph_phosp"/>
    <property type="match status" value="1"/>
</dbReference>
<evidence type="ECO:0000256" key="4">
    <source>
        <dbReference type="ARBA" id="ARBA00021948"/>
    </source>
</evidence>
<dbReference type="Gene3D" id="3.90.1560.10">
    <property type="entry name" value="ComB-like"/>
    <property type="match status" value="1"/>
</dbReference>
<evidence type="ECO:0000256" key="7">
    <source>
        <dbReference type="ARBA" id="ARBA00033711"/>
    </source>
</evidence>
<gene>
    <name evidence="8" type="ORF">A2744_00365</name>
</gene>
<comment type="caution">
    <text evidence="8">The sequence shown here is derived from an EMBL/GenBank/DDBJ whole genome shotgun (WGS) entry which is preliminary data.</text>
</comment>
<sequence length="229" mass="25492">MNVKILELISGAQKATGLTVIIDVFRAFSTACYVVNNGAERIIPVGDIDSAYDIKRSNPSYVLIGERKGMKPPNFDHGNSPAQIEHESFDKKTVIQTTSAGTQGIDQAKKADQIITGSFVNAGAIVKYINSQNPKTVSLVAMGSAGIHIEDEDTLCAKYIKNELEGKMNDFKQIVDHLRGYRSAQKFFDDTKEWAPARDFDLCMTVNKFNFVLKVQKEIKYSYLKKIDV</sequence>
<dbReference type="GO" id="GO:0050532">
    <property type="term" value="F:2-phosphosulfolactate phosphatase activity"/>
    <property type="evidence" value="ECO:0007669"/>
    <property type="project" value="UniProtKB-EC"/>
</dbReference>
<protein>
    <recommendedName>
        <fullName evidence="4">Probable 2-phosphosulfolactate phosphatase</fullName>
        <ecNumber evidence="3">3.1.3.71</ecNumber>
    </recommendedName>
</protein>
<evidence type="ECO:0000313" key="8">
    <source>
        <dbReference type="EMBL" id="OGY45413.1"/>
    </source>
</evidence>
<dbReference type="GO" id="GO:0000287">
    <property type="term" value="F:magnesium ion binding"/>
    <property type="evidence" value="ECO:0007669"/>
    <property type="project" value="InterPro"/>
</dbReference>
<dbReference type="InterPro" id="IPR005238">
    <property type="entry name" value="ComB-like"/>
</dbReference>
<comment type="catalytic activity">
    <reaction evidence="7">
        <text>(2R)-O-phospho-3-sulfolactate + H2O = (2R)-3-sulfolactate + phosphate</text>
        <dbReference type="Rhea" id="RHEA:23416"/>
        <dbReference type="ChEBI" id="CHEBI:15377"/>
        <dbReference type="ChEBI" id="CHEBI:15597"/>
        <dbReference type="ChEBI" id="CHEBI:43474"/>
        <dbReference type="ChEBI" id="CHEBI:58738"/>
        <dbReference type="EC" id="3.1.3.71"/>
    </reaction>
</comment>
<accession>A0A1G1XZ85</accession>
<evidence type="ECO:0000313" key="9">
    <source>
        <dbReference type="Proteomes" id="UP000178240"/>
    </source>
</evidence>
<evidence type="ECO:0000256" key="5">
    <source>
        <dbReference type="ARBA" id="ARBA00022801"/>
    </source>
</evidence>
<comment type="similarity">
    <text evidence="2">Belongs to the ComB family.</text>
</comment>
<dbReference type="EC" id="3.1.3.71" evidence="3"/>
<keyword evidence="6" id="KW-0460">Magnesium</keyword>
<comment type="cofactor">
    <cofactor evidence="1">
        <name>Mg(2+)</name>
        <dbReference type="ChEBI" id="CHEBI:18420"/>
    </cofactor>
</comment>
<dbReference type="GO" id="GO:0050545">
    <property type="term" value="F:sulfopyruvate decarboxylase activity"/>
    <property type="evidence" value="ECO:0007669"/>
    <property type="project" value="TreeGrafter"/>
</dbReference>
<dbReference type="AlphaFoldDB" id="A0A1G1XZ85"/>